<dbReference type="Proteomes" id="UP000499080">
    <property type="component" value="Unassembled WGS sequence"/>
</dbReference>
<keyword evidence="2" id="KW-1185">Reference proteome</keyword>
<accession>A0A4Y2FBK1</accession>
<name>A0A4Y2FBK1_ARAVE</name>
<sequence>MNFNYAKSHIPAIRNRTKQQVPTPALLWPLLQLPSNQFFSSLHQITQQKNLSFRISESFLTDPAQSSDQRLFHTLECPELLQRYWCTVIVLVKKALQAKCSPSMRQSWRTSQTRNEEKPCTRRFYNK</sequence>
<comment type="caution">
    <text evidence="1">The sequence shown here is derived from an EMBL/GenBank/DDBJ whole genome shotgun (WGS) entry which is preliminary data.</text>
</comment>
<organism evidence="1 2">
    <name type="scientific">Araneus ventricosus</name>
    <name type="common">Orbweaver spider</name>
    <name type="synonym">Epeira ventricosa</name>
    <dbReference type="NCBI Taxonomy" id="182803"/>
    <lineage>
        <taxon>Eukaryota</taxon>
        <taxon>Metazoa</taxon>
        <taxon>Ecdysozoa</taxon>
        <taxon>Arthropoda</taxon>
        <taxon>Chelicerata</taxon>
        <taxon>Arachnida</taxon>
        <taxon>Araneae</taxon>
        <taxon>Araneomorphae</taxon>
        <taxon>Entelegynae</taxon>
        <taxon>Araneoidea</taxon>
        <taxon>Araneidae</taxon>
        <taxon>Araneus</taxon>
    </lineage>
</organism>
<protein>
    <submittedName>
        <fullName evidence="1">Uncharacterized protein</fullName>
    </submittedName>
</protein>
<evidence type="ECO:0000313" key="2">
    <source>
        <dbReference type="Proteomes" id="UP000499080"/>
    </source>
</evidence>
<reference evidence="1 2" key="1">
    <citation type="journal article" date="2019" name="Sci. Rep.">
        <title>Orb-weaving spider Araneus ventricosus genome elucidates the spidroin gene catalogue.</title>
        <authorList>
            <person name="Kono N."/>
            <person name="Nakamura H."/>
            <person name="Ohtoshi R."/>
            <person name="Moran D.A.P."/>
            <person name="Shinohara A."/>
            <person name="Yoshida Y."/>
            <person name="Fujiwara M."/>
            <person name="Mori M."/>
            <person name="Tomita M."/>
            <person name="Arakawa K."/>
        </authorList>
    </citation>
    <scope>NUCLEOTIDE SEQUENCE [LARGE SCALE GENOMIC DNA]</scope>
</reference>
<proteinExistence type="predicted"/>
<dbReference type="EMBL" id="BGPR01000875">
    <property type="protein sequence ID" value="GBM38692.1"/>
    <property type="molecule type" value="Genomic_DNA"/>
</dbReference>
<dbReference type="AlphaFoldDB" id="A0A4Y2FBK1"/>
<evidence type="ECO:0000313" key="1">
    <source>
        <dbReference type="EMBL" id="GBM38692.1"/>
    </source>
</evidence>
<gene>
    <name evidence="1" type="ORF">AVEN_54729_1</name>
</gene>